<reference evidence="5" key="2">
    <citation type="submission" date="2020-09" db="EMBL/GenBank/DDBJ databases">
        <authorList>
            <person name="Sun Q."/>
            <person name="Zhou Y."/>
        </authorList>
    </citation>
    <scope>NUCLEOTIDE SEQUENCE</scope>
    <source>
        <strain evidence="5">CGMCC 1.15343</strain>
    </source>
</reference>
<keyword evidence="1" id="KW-0479">Metal-binding</keyword>
<sequence>MKIFSKIIALPVLSMLTIISSNSNTFAQEKSKTVIISKTHQQAISKITANPKVKKAMQTIIDLEPETMSNLVLLTEIPSPPYKEDKRAAKFAEMIKALGVDSVWTDTAGNVLALRKGSNGKKRIVLEAHMDTVFPEGTDVKVVKRGDTLYAPGIADDTRGLTSVLTLLKVMNQSNLKTEADVLFVGTTGEEGQGDLRGVKNLFSAAGPGKIDSYIGLDGTAIGIIIHRGLGSHRYRITYKGPGGHSFGAFGLANPHNALGRAIHYWVVDADKFALQSGVPVTYNVAVTGGGTSVNSIPFESWMEVDMRSESSERLSAIDQLLQVAVKKALAEENAMKKMGKDLTVEVKMIGNRPSGSNDPNSPLVQHAMASMKYLGAEPELKGSSTNANIPISKGVPAITIGSGGKSGNPHSLNEWYVNDKGYLGIQQALLVLLAEAGIAK</sequence>
<dbReference type="PANTHER" id="PTHR43808">
    <property type="entry name" value="ACETYLORNITHINE DEACETYLASE"/>
    <property type="match status" value="1"/>
</dbReference>
<comment type="caution">
    <text evidence="5">The sequence shown here is derived from an EMBL/GenBank/DDBJ whole genome shotgun (WGS) entry which is preliminary data.</text>
</comment>
<evidence type="ECO:0000256" key="3">
    <source>
        <dbReference type="SAM" id="SignalP"/>
    </source>
</evidence>
<gene>
    <name evidence="5" type="ORF">GCM10011387_00840</name>
</gene>
<feature type="chain" id="PRO_5036811295" evidence="3">
    <location>
        <begin position="28"/>
        <end position="441"/>
    </location>
</feature>
<organism evidence="5 6">
    <name type="scientific">Pedobacter quisquiliarum</name>
    <dbReference type="NCBI Taxonomy" id="1834438"/>
    <lineage>
        <taxon>Bacteria</taxon>
        <taxon>Pseudomonadati</taxon>
        <taxon>Bacteroidota</taxon>
        <taxon>Sphingobacteriia</taxon>
        <taxon>Sphingobacteriales</taxon>
        <taxon>Sphingobacteriaceae</taxon>
        <taxon>Pedobacter</taxon>
    </lineage>
</organism>
<name>A0A916X8E7_9SPHI</name>
<dbReference type="GO" id="GO:0016787">
    <property type="term" value="F:hydrolase activity"/>
    <property type="evidence" value="ECO:0007669"/>
    <property type="project" value="UniProtKB-KW"/>
</dbReference>
<dbReference type="AlphaFoldDB" id="A0A916X8E7"/>
<dbReference type="Proteomes" id="UP000651668">
    <property type="component" value="Unassembled WGS sequence"/>
</dbReference>
<dbReference type="SUPFAM" id="SSF53187">
    <property type="entry name" value="Zn-dependent exopeptidases"/>
    <property type="match status" value="1"/>
</dbReference>
<keyword evidence="6" id="KW-1185">Reference proteome</keyword>
<accession>A0A916X8E7</accession>
<keyword evidence="2" id="KW-0378">Hydrolase</keyword>
<dbReference type="InterPro" id="IPR036264">
    <property type="entry name" value="Bact_exopeptidase_dim_dom"/>
</dbReference>
<evidence type="ECO:0000256" key="2">
    <source>
        <dbReference type="ARBA" id="ARBA00022801"/>
    </source>
</evidence>
<proteinExistence type="predicted"/>
<protein>
    <submittedName>
        <fullName evidence="5">Aminoacyl-histidine dipeptidase</fullName>
    </submittedName>
</protein>
<evidence type="ECO:0000256" key="1">
    <source>
        <dbReference type="ARBA" id="ARBA00022723"/>
    </source>
</evidence>
<dbReference type="Pfam" id="PF01546">
    <property type="entry name" value="Peptidase_M20"/>
    <property type="match status" value="1"/>
</dbReference>
<dbReference type="InterPro" id="IPR011650">
    <property type="entry name" value="Peptidase_M20_dimer"/>
</dbReference>
<feature type="signal peptide" evidence="3">
    <location>
        <begin position="1"/>
        <end position="27"/>
    </location>
</feature>
<reference evidence="5" key="1">
    <citation type="journal article" date="2014" name="Int. J. Syst. Evol. Microbiol.">
        <title>Complete genome sequence of Corynebacterium casei LMG S-19264T (=DSM 44701T), isolated from a smear-ripened cheese.</title>
        <authorList>
            <consortium name="US DOE Joint Genome Institute (JGI-PGF)"/>
            <person name="Walter F."/>
            <person name="Albersmeier A."/>
            <person name="Kalinowski J."/>
            <person name="Ruckert C."/>
        </authorList>
    </citation>
    <scope>NUCLEOTIDE SEQUENCE</scope>
    <source>
        <strain evidence="5">CGMCC 1.15343</strain>
    </source>
</reference>
<dbReference type="InterPro" id="IPR050072">
    <property type="entry name" value="Peptidase_M20A"/>
</dbReference>
<dbReference type="Pfam" id="PF07687">
    <property type="entry name" value="M20_dimer"/>
    <property type="match status" value="1"/>
</dbReference>
<evidence type="ECO:0000259" key="4">
    <source>
        <dbReference type="Pfam" id="PF07687"/>
    </source>
</evidence>
<keyword evidence="3" id="KW-0732">Signal</keyword>
<dbReference type="SUPFAM" id="SSF55031">
    <property type="entry name" value="Bacterial exopeptidase dimerisation domain"/>
    <property type="match status" value="1"/>
</dbReference>
<dbReference type="EMBL" id="BMIL01000001">
    <property type="protein sequence ID" value="GGC51290.1"/>
    <property type="molecule type" value="Genomic_DNA"/>
</dbReference>
<dbReference type="InterPro" id="IPR002933">
    <property type="entry name" value="Peptidase_M20"/>
</dbReference>
<dbReference type="Gene3D" id="3.30.70.360">
    <property type="match status" value="1"/>
</dbReference>
<feature type="domain" description="Peptidase M20 dimerisation" evidence="4">
    <location>
        <begin position="231"/>
        <end position="332"/>
    </location>
</feature>
<evidence type="ECO:0000313" key="6">
    <source>
        <dbReference type="Proteomes" id="UP000651668"/>
    </source>
</evidence>
<evidence type="ECO:0000313" key="5">
    <source>
        <dbReference type="EMBL" id="GGC51290.1"/>
    </source>
</evidence>
<dbReference type="PANTHER" id="PTHR43808:SF17">
    <property type="entry name" value="PEPTIDASE M20"/>
    <property type="match status" value="1"/>
</dbReference>
<dbReference type="Gene3D" id="3.40.630.10">
    <property type="entry name" value="Zn peptidases"/>
    <property type="match status" value="1"/>
</dbReference>
<dbReference type="GO" id="GO:0046872">
    <property type="term" value="F:metal ion binding"/>
    <property type="evidence" value="ECO:0007669"/>
    <property type="project" value="UniProtKB-KW"/>
</dbReference>